<dbReference type="CDD" id="cd18088">
    <property type="entry name" value="Nep1-like"/>
    <property type="match status" value="1"/>
</dbReference>
<dbReference type="InterPro" id="IPR029028">
    <property type="entry name" value="Alpha/beta_knot_MTases"/>
</dbReference>
<dbReference type="GO" id="GO:0032040">
    <property type="term" value="C:small-subunit processome"/>
    <property type="evidence" value="ECO:0007669"/>
    <property type="project" value="TreeGrafter"/>
</dbReference>
<dbReference type="GO" id="GO:0019843">
    <property type="term" value="F:rRNA binding"/>
    <property type="evidence" value="ECO:0007669"/>
    <property type="project" value="UniProtKB-KW"/>
</dbReference>
<evidence type="ECO:0000256" key="6">
    <source>
        <dbReference type="ARBA" id="ARBA00022679"/>
    </source>
</evidence>
<keyword evidence="10" id="KW-0539">Nucleus</keyword>
<dbReference type="FunFam" id="3.40.1280.10:FF:000003">
    <property type="entry name" value="Ribosomal RNA small subunit methyltransferase"/>
    <property type="match status" value="1"/>
</dbReference>
<dbReference type="PANTHER" id="PTHR12636">
    <property type="entry name" value="NEP1/MRA1"/>
    <property type="match status" value="1"/>
</dbReference>
<dbReference type="InterPro" id="IPR005304">
    <property type="entry name" value="Rbsml_bgen_MeTrfase_EMG1/NEP1"/>
</dbReference>
<evidence type="ECO:0000256" key="7">
    <source>
        <dbReference type="ARBA" id="ARBA00022691"/>
    </source>
</evidence>
<evidence type="ECO:0000256" key="2">
    <source>
        <dbReference type="ARBA" id="ARBA00008115"/>
    </source>
</evidence>
<dbReference type="EMBL" id="MPUH01000791">
    <property type="protein sequence ID" value="OMJ73850.1"/>
    <property type="molecule type" value="Genomic_DNA"/>
</dbReference>
<keyword evidence="12" id="KW-1185">Reference proteome</keyword>
<evidence type="ECO:0000256" key="8">
    <source>
        <dbReference type="ARBA" id="ARBA00022730"/>
    </source>
</evidence>
<dbReference type="Gene3D" id="3.40.1280.10">
    <property type="match status" value="1"/>
</dbReference>
<comment type="subcellular location">
    <subcellularLocation>
        <location evidence="1">Nucleus</location>
        <location evidence="1">Nucleolus</location>
    </subcellularLocation>
</comment>
<dbReference type="InterPro" id="IPR029026">
    <property type="entry name" value="tRNA_m1G_MTases_N"/>
</dbReference>
<evidence type="ECO:0000256" key="9">
    <source>
        <dbReference type="ARBA" id="ARBA00022884"/>
    </source>
</evidence>
<evidence type="ECO:0008006" key="13">
    <source>
        <dbReference type="Google" id="ProtNLM"/>
    </source>
</evidence>
<evidence type="ECO:0000256" key="4">
    <source>
        <dbReference type="ARBA" id="ARBA00022552"/>
    </source>
</evidence>
<keyword evidence="6" id="KW-0808">Transferase</keyword>
<comment type="similarity">
    <text evidence="2">Belongs to the class IV-like SAM-binding methyltransferase superfamily. RNA methyltransferase NEP1 family.</text>
</comment>
<gene>
    <name evidence="11" type="ORF">SteCoe_27365</name>
</gene>
<dbReference type="OrthoDB" id="269804at2759"/>
<evidence type="ECO:0000256" key="10">
    <source>
        <dbReference type="ARBA" id="ARBA00023242"/>
    </source>
</evidence>
<name>A0A1R2BB71_9CILI</name>
<reference evidence="11 12" key="1">
    <citation type="submission" date="2016-11" db="EMBL/GenBank/DDBJ databases">
        <title>The macronuclear genome of Stentor coeruleus: a giant cell with tiny introns.</title>
        <authorList>
            <person name="Slabodnick M."/>
            <person name="Ruby J.G."/>
            <person name="Reiff S.B."/>
            <person name="Swart E.C."/>
            <person name="Gosai S."/>
            <person name="Prabakaran S."/>
            <person name="Witkowska E."/>
            <person name="Larue G.E."/>
            <person name="Fisher S."/>
            <person name="Freeman R.M."/>
            <person name="Gunawardena J."/>
            <person name="Chu W."/>
            <person name="Stover N.A."/>
            <person name="Gregory B.D."/>
            <person name="Nowacki M."/>
            <person name="Derisi J."/>
            <person name="Roy S.W."/>
            <person name="Marshall W.F."/>
            <person name="Sood P."/>
        </authorList>
    </citation>
    <scope>NUCLEOTIDE SEQUENCE [LARGE SCALE GENOMIC DNA]</scope>
    <source>
        <strain evidence="11">WM001</strain>
    </source>
</reference>
<dbReference type="Pfam" id="PF03587">
    <property type="entry name" value="EMG1"/>
    <property type="match status" value="1"/>
</dbReference>
<keyword evidence="9" id="KW-0694">RNA-binding</keyword>
<keyword evidence="5" id="KW-0489">Methyltransferase</keyword>
<comment type="caution">
    <text evidence="11">The sequence shown here is derived from an EMBL/GenBank/DDBJ whole genome shotgun (WGS) entry which is preliminary data.</text>
</comment>
<evidence type="ECO:0000313" key="12">
    <source>
        <dbReference type="Proteomes" id="UP000187209"/>
    </source>
</evidence>
<dbReference type="PANTHER" id="PTHR12636:SF5">
    <property type="entry name" value="RIBOSOMAL RNA SMALL SUBUNIT METHYLTRANSFERASE NEP1"/>
    <property type="match status" value="1"/>
</dbReference>
<proteinExistence type="inferred from homology"/>
<protein>
    <recommendedName>
        <fullName evidence="13">Ribosomal RNA small subunit methyltransferase NEP1</fullName>
    </recommendedName>
</protein>
<evidence type="ECO:0000256" key="1">
    <source>
        <dbReference type="ARBA" id="ARBA00004604"/>
    </source>
</evidence>
<evidence type="ECO:0000256" key="5">
    <source>
        <dbReference type="ARBA" id="ARBA00022603"/>
    </source>
</evidence>
<evidence type="ECO:0000313" key="11">
    <source>
        <dbReference type="EMBL" id="OMJ73850.1"/>
    </source>
</evidence>
<evidence type="ECO:0000256" key="3">
    <source>
        <dbReference type="ARBA" id="ARBA00022517"/>
    </source>
</evidence>
<dbReference type="AlphaFoldDB" id="A0A1R2BB71"/>
<keyword evidence="3" id="KW-0690">Ribosome biogenesis</keyword>
<organism evidence="11 12">
    <name type="scientific">Stentor coeruleus</name>
    <dbReference type="NCBI Taxonomy" id="5963"/>
    <lineage>
        <taxon>Eukaryota</taxon>
        <taxon>Sar</taxon>
        <taxon>Alveolata</taxon>
        <taxon>Ciliophora</taxon>
        <taxon>Postciliodesmatophora</taxon>
        <taxon>Heterotrichea</taxon>
        <taxon>Heterotrichida</taxon>
        <taxon>Stentoridae</taxon>
        <taxon>Stentor</taxon>
    </lineage>
</organism>
<sequence length="222" mass="24592">MENKVVFVFEGAVLETFQQRKSGEYVLLNSDDHAHIISKAGNNPADYRPDILHQSILALYDSPLAKAGKVQLYIHTHNNVLIKVSNELRVPRTFKRFSGLLTQLLHTRKIKAAENNKVLMKVIKNPVTDHLPIGCNKIGTSVESSLVKISDFVSDPKKKFTSTDPNEEPITPVFVIGMSAHGHPAKEAQFIDTCISISSYHLSAAACVSRVTTAFENLWGVN</sequence>
<keyword evidence="7" id="KW-0949">S-adenosyl-L-methionine</keyword>
<dbReference type="SUPFAM" id="SSF75217">
    <property type="entry name" value="alpha/beta knot"/>
    <property type="match status" value="1"/>
</dbReference>
<accession>A0A1R2BB71</accession>
<dbReference type="GO" id="GO:0070037">
    <property type="term" value="F:rRNA (pseudouridine) methyltransferase activity"/>
    <property type="evidence" value="ECO:0007669"/>
    <property type="project" value="InterPro"/>
</dbReference>
<dbReference type="GO" id="GO:0070475">
    <property type="term" value="P:rRNA base methylation"/>
    <property type="evidence" value="ECO:0007669"/>
    <property type="project" value="InterPro"/>
</dbReference>
<keyword evidence="8" id="KW-0699">rRNA-binding</keyword>
<dbReference type="Proteomes" id="UP000187209">
    <property type="component" value="Unassembled WGS sequence"/>
</dbReference>
<keyword evidence="4" id="KW-0698">rRNA processing</keyword>